<reference evidence="3 4" key="1">
    <citation type="journal article" date="2011" name="PLoS Pathog.">
        <title>Endophytic Life Strategies Decoded by Genome and Transcriptome Analyses of the Mutualistic Root Symbiont Piriformospora indica.</title>
        <authorList>
            <person name="Zuccaro A."/>
            <person name="Lahrmann U."/>
            <person name="Guldener U."/>
            <person name="Langen G."/>
            <person name="Pfiffi S."/>
            <person name="Biedenkopf D."/>
            <person name="Wong P."/>
            <person name="Samans B."/>
            <person name="Grimm C."/>
            <person name="Basiewicz M."/>
            <person name="Murat C."/>
            <person name="Martin F."/>
            <person name="Kogel K.H."/>
        </authorList>
    </citation>
    <scope>NUCLEOTIDE SEQUENCE [LARGE SCALE GENOMIC DNA]</scope>
    <source>
        <strain evidence="3 4">DSM 11827</strain>
    </source>
</reference>
<dbReference type="PROSITE" id="PS50003">
    <property type="entry name" value="PH_DOMAIN"/>
    <property type="match status" value="1"/>
</dbReference>
<feature type="region of interest" description="Disordered" evidence="1">
    <location>
        <begin position="1"/>
        <end position="39"/>
    </location>
</feature>
<sequence length="346" mass="38812">MSHMVHPSQPRAHSSRPTTPRSIILNHRQREGEGEYAPSYAYASSSASTSSPQSSASSACASSPRSAVLSLLLDGEDTEYLHSYGLTTPPTPPRLTLPSEEELDVLPSYTPSVQLLSLCRRKRVYTSTDVKARDRRWQLVWLLLDGTALRVYEPTAEEARDFERRWREKYLPKDGKPPTNAEVDELEDVDAYEARSRSSGNASCPRRTTQPSTTRTRSNSTAKTDSSNQTRLAVPSSLSPPTSSNPHPSIPIILSRKPTKSYPIRHIKCTRPTNYFRRAFLIQLTFENGKTFLVQLNSHQETLDWLNAVAVAAPLALDLDERVMVEANPFPRQRREQQIQVEAVLA</sequence>
<dbReference type="PANTHER" id="PTHR37283:SF1">
    <property type="entry name" value="PH DOMAIN-CONTAINING PROTEIN YHR131C"/>
    <property type="match status" value="1"/>
</dbReference>
<dbReference type="SMART" id="SM00233">
    <property type="entry name" value="PH"/>
    <property type="match status" value="1"/>
</dbReference>
<dbReference type="InterPro" id="IPR001849">
    <property type="entry name" value="PH_domain"/>
</dbReference>
<dbReference type="OMA" id="DIHINQA"/>
<dbReference type="AlphaFoldDB" id="G4TX17"/>
<feature type="compositionally biased region" description="Acidic residues" evidence="1">
    <location>
        <begin position="182"/>
        <end position="191"/>
    </location>
</feature>
<feature type="compositionally biased region" description="Low complexity" evidence="1">
    <location>
        <begin position="235"/>
        <end position="255"/>
    </location>
</feature>
<feature type="compositionally biased region" description="Polar residues" evidence="1">
    <location>
        <begin position="222"/>
        <end position="231"/>
    </location>
</feature>
<organism evidence="3 4">
    <name type="scientific">Serendipita indica (strain DSM 11827)</name>
    <name type="common">Root endophyte fungus</name>
    <name type="synonym">Piriformospora indica</name>
    <dbReference type="NCBI Taxonomy" id="1109443"/>
    <lineage>
        <taxon>Eukaryota</taxon>
        <taxon>Fungi</taxon>
        <taxon>Dikarya</taxon>
        <taxon>Basidiomycota</taxon>
        <taxon>Agaricomycotina</taxon>
        <taxon>Agaricomycetes</taxon>
        <taxon>Sebacinales</taxon>
        <taxon>Serendipitaceae</taxon>
        <taxon>Serendipita</taxon>
    </lineage>
</organism>
<dbReference type="OrthoDB" id="5865767at2759"/>
<dbReference type="SUPFAM" id="SSF50729">
    <property type="entry name" value="PH domain-like"/>
    <property type="match status" value="1"/>
</dbReference>
<evidence type="ECO:0000313" key="3">
    <source>
        <dbReference type="EMBL" id="CCA75860.1"/>
    </source>
</evidence>
<dbReference type="Proteomes" id="UP000007148">
    <property type="component" value="Unassembled WGS sequence"/>
</dbReference>
<evidence type="ECO:0000256" key="1">
    <source>
        <dbReference type="SAM" id="MobiDB-lite"/>
    </source>
</evidence>
<feature type="compositionally biased region" description="Low complexity" evidence="1">
    <location>
        <begin position="203"/>
        <end position="221"/>
    </location>
</feature>
<dbReference type="STRING" id="1109443.G4TX17"/>
<feature type="domain" description="PH" evidence="2">
    <location>
        <begin position="123"/>
        <end position="314"/>
    </location>
</feature>
<proteinExistence type="predicted"/>
<evidence type="ECO:0000259" key="2">
    <source>
        <dbReference type="PROSITE" id="PS50003"/>
    </source>
</evidence>
<comment type="caution">
    <text evidence="3">The sequence shown here is derived from an EMBL/GenBank/DDBJ whole genome shotgun (WGS) entry which is preliminary data.</text>
</comment>
<dbReference type="Gene3D" id="2.30.29.30">
    <property type="entry name" value="Pleckstrin-homology domain (PH domain)/Phosphotyrosine-binding domain (PTB)"/>
    <property type="match status" value="1"/>
</dbReference>
<accession>G4TX17</accession>
<dbReference type="EMBL" id="CAFZ01000538">
    <property type="protein sequence ID" value="CCA75860.1"/>
    <property type="molecule type" value="Genomic_DNA"/>
</dbReference>
<feature type="compositionally biased region" description="Polar residues" evidence="1">
    <location>
        <begin position="11"/>
        <end position="21"/>
    </location>
</feature>
<name>G4TX17_SERID</name>
<keyword evidence="4" id="KW-1185">Reference proteome</keyword>
<protein>
    <recommendedName>
        <fullName evidence="2">PH domain-containing protein</fullName>
    </recommendedName>
</protein>
<dbReference type="InterPro" id="IPR011993">
    <property type="entry name" value="PH-like_dom_sf"/>
</dbReference>
<gene>
    <name evidence="3" type="ORF">PIIN_09855</name>
</gene>
<evidence type="ECO:0000313" key="4">
    <source>
        <dbReference type="Proteomes" id="UP000007148"/>
    </source>
</evidence>
<dbReference type="PANTHER" id="PTHR37283">
    <property type="entry name" value="PH DOMAIN-CONTAINING PROTEIN YHR131C"/>
    <property type="match status" value="1"/>
</dbReference>
<feature type="region of interest" description="Disordered" evidence="1">
    <location>
        <begin position="170"/>
        <end position="255"/>
    </location>
</feature>
<dbReference type="HOGENOM" id="CLU_801963_0_0_1"/>
<dbReference type="InParanoid" id="G4TX17"/>